<evidence type="ECO:0000313" key="3">
    <source>
        <dbReference type="Proteomes" id="UP001185068"/>
    </source>
</evidence>
<accession>A0AAE4DUX7</accession>
<reference evidence="2" key="1">
    <citation type="submission" date="2022-11" db="EMBL/GenBank/DDBJ databases">
        <title>blaNDM-1 and qnrB1 co-producing ST413 Enterobacter.</title>
        <authorList>
            <person name="Halder G."/>
            <person name="Chaudhuri B."/>
            <person name="Dutta S."/>
        </authorList>
    </citation>
    <scope>NUCLEOTIDE SEQUENCE</scope>
    <source>
        <strain evidence="2">PEER684</strain>
    </source>
</reference>
<organism evidence="2 3">
    <name type="scientific">Enterobacter sichuanensis</name>
    <dbReference type="NCBI Taxonomy" id="2071710"/>
    <lineage>
        <taxon>Bacteria</taxon>
        <taxon>Pseudomonadati</taxon>
        <taxon>Pseudomonadota</taxon>
        <taxon>Gammaproteobacteria</taxon>
        <taxon>Enterobacterales</taxon>
        <taxon>Enterobacteriaceae</taxon>
        <taxon>Enterobacter</taxon>
        <taxon>Enterobacter cloacae complex</taxon>
    </lineage>
</organism>
<proteinExistence type="predicted"/>
<dbReference type="Proteomes" id="UP001185068">
    <property type="component" value="Unassembled WGS sequence"/>
</dbReference>
<dbReference type="AlphaFoldDB" id="A0AAE4DUX7"/>
<dbReference type="SUPFAM" id="SSF53448">
    <property type="entry name" value="Nucleotide-diphospho-sugar transferases"/>
    <property type="match status" value="1"/>
</dbReference>
<dbReference type="CDD" id="cd04196">
    <property type="entry name" value="GT_2_like_d"/>
    <property type="match status" value="1"/>
</dbReference>
<protein>
    <submittedName>
        <fullName evidence="2">Glycosyltransferase family 2 protein</fullName>
    </submittedName>
</protein>
<dbReference type="EMBL" id="JALLIR010000001">
    <property type="protein sequence ID" value="MDR9946033.1"/>
    <property type="molecule type" value="Genomic_DNA"/>
</dbReference>
<dbReference type="InterPro" id="IPR001173">
    <property type="entry name" value="Glyco_trans_2-like"/>
</dbReference>
<feature type="domain" description="Glycosyltransferase 2-like" evidence="1">
    <location>
        <begin position="10"/>
        <end position="116"/>
    </location>
</feature>
<gene>
    <name evidence="2" type="ORF">MX989_08055</name>
</gene>
<dbReference type="RefSeq" id="WP_191185386.1">
    <property type="nucleotide sequence ID" value="NZ_CP170190.1"/>
</dbReference>
<name>A0AAE4DUX7_9ENTR</name>
<dbReference type="PANTHER" id="PTHR22916">
    <property type="entry name" value="GLYCOSYLTRANSFERASE"/>
    <property type="match status" value="1"/>
</dbReference>
<dbReference type="GO" id="GO:0016758">
    <property type="term" value="F:hexosyltransferase activity"/>
    <property type="evidence" value="ECO:0007669"/>
    <property type="project" value="UniProtKB-ARBA"/>
</dbReference>
<sequence length="322" mass="36968">MDYNSGEIDIVLATYNGSKYLEQQLISITSMTGFDELVRNIIVCDDNSKDDTLAIAVKNIPKDKLIILRNTLGKPYGPAKNFERGIAVSTAEYVMLSDQDDCWEKDKLITYYKEASKFNNKKPLLIFSDLEVVNSELKKIDSSFLKYQSVDHKWAEKLNNLLIQNIAPGCTMMFNKSLIQASMPFPEKCLMHDWWLMLVCRLYGEISFIEGKTFIKYRQHGSNQVGAKKNSIITHLLNLTRSINIASKNLIGTINQMQDFKSRYENDLPNETKNYIEALVFVSNVSSNRYERIIKALKVKMHKSTFTKTVGTYFLIFKGLNK</sequence>
<comment type="caution">
    <text evidence="2">The sequence shown here is derived from an EMBL/GenBank/DDBJ whole genome shotgun (WGS) entry which is preliminary data.</text>
</comment>
<evidence type="ECO:0000313" key="2">
    <source>
        <dbReference type="EMBL" id="MDR9946033.1"/>
    </source>
</evidence>
<dbReference type="Gene3D" id="3.90.550.10">
    <property type="entry name" value="Spore Coat Polysaccharide Biosynthesis Protein SpsA, Chain A"/>
    <property type="match status" value="1"/>
</dbReference>
<evidence type="ECO:0000259" key="1">
    <source>
        <dbReference type="Pfam" id="PF00535"/>
    </source>
</evidence>
<dbReference type="InterPro" id="IPR029044">
    <property type="entry name" value="Nucleotide-diphossugar_trans"/>
</dbReference>
<dbReference type="Pfam" id="PF00535">
    <property type="entry name" value="Glycos_transf_2"/>
    <property type="match status" value="1"/>
</dbReference>
<dbReference type="PANTHER" id="PTHR22916:SF3">
    <property type="entry name" value="UDP-GLCNAC:BETAGAL BETA-1,3-N-ACETYLGLUCOSAMINYLTRANSFERASE-LIKE PROTEIN 1"/>
    <property type="match status" value="1"/>
</dbReference>